<dbReference type="RefSeq" id="WP_239136110.1">
    <property type="nucleotide sequence ID" value="NZ_BAAAVW010000015.1"/>
</dbReference>
<evidence type="ECO:0000313" key="2">
    <source>
        <dbReference type="Proteomes" id="UP000660611"/>
    </source>
</evidence>
<comment type="caution">
    <text evidence="1">The sequence shown here is derived from an EMBL/GenBank/DDBJ whole genome shotgun (WGS) entry which is preliminary data.</text>
</comment>
<sequence length="130" mass="14041">MDEPGDETYQDAAMVLESALAGDGEGVVHTFDAVVDRRGMSAAYDVAWRLAGEMVGENLARGPWRLEFPDIDDANYDKRWVARFVSAYVNEDIPSGTALFTVALVDGKLPDCLMTLAGSAVATLRRRGAA</sequence>
<reference evidence="1" key="1">
    <citation type="submission" date="2021-01" db="EMBL/GenBank/DDBJ databases">
        <title>Whole genome shotgun sequence of Dactylosporangium siamense NBRC 106093.</title>
        <authorList>
            <person name="Komaki H."/>
            <person name="Tamura T."/>
        </authorList>
    </citation>
    <scope>NUCLEOTIDE SEQUENCE</scope>
    <source>
        <strain evidence="1">NBRC 106093</strain>
    </source>
</reference>
<keyword evidence="2" id="KW-1185">Reference proteome</keyword>
<dbReference type="EMBL" id="BONQ01000071">
    <property type="protein sequence ID" value="GIG46569.1"/>
    <property type="molecule type" value="Genomic_DNA"/>
</dbReference>
<organism evidence="1 2">
    <name type="scientific">Dactylosporangium siamense</name>
    <dbReference type="NCBI Taxonomy" id="685454"/>
    <lineage>
        <taxon>Bacteria</taxon>
        <taxon>Bacillati</taxon>
        <taxon>Actinomycetota</taxon>
        <taxon>Actinomycetes</taxon>
        <taxon>Micromonosporales</taxon>
        <taxon>Micromonosporaceae</taxon>
        <taxon>Dactylosporangium</taxon>
    </lineage>
</organism>
<dbReference type="Proteomes" id="UP000660611">
    <property type="component" value="Unassembled WGS sequence"/>
</dbReference>
<protein>
    <submittedName>
        <fullName evidence="1">Uncharacterized protein</fullName>
    </submittedName>
</protein>
<dbReference type="AlphaFoldDB" id="A0A919U8H4"/>
<name>A0A919U8H4_9ACTN</name>
<proteinExistence type="predicted"/>
<accession>A0A919U8H4</accession>
<evidence type="ECO:0000313" key="1">
    <source>
        <dbReference type="EMBL" id="GIG46569.1"/>
    </source>
</evidence>
<gene>
    <name evidence="1" type="ORF">Dsi01nite_046100</name>
</gene>